<sequence length="747" mass="83038">MPLIDDVKRVCDRLAPLGWRDLLLAHGLDITAANLKQELAKELPNINRTIKGFEDFAFEGKRGIEPGSAARSLLFHAFASHNVVSENLREYPTLAEFEVIENYVYGVQPPSLEDLRARAQGELLAIVVFASEYRPASETVQRKHADLCFSRTGVARVGTAEAQYNGKLRGFLPFVQEDSQAFRVLPARYSAYIAVQRRGDRATFVPMRFQVQNNNVNLPQGDDRRRAGDDSRLFWVPLHKLFNGKECIRNLDLQVTLNARHINEKLRRIHLVLKNAGWGEPDISNPPFIFSDGIAELTTKPEFGRGLLVPVVHKNLIEAANYQGKPLTFKVPAGSRTLSSSLMIPATTGARRAPEYVHARHKLSNGQIDNLNNLANVTQAVQKGGYDALHYLDFTGDGSIEAVCPQLAVAIPRRIPAYSLVTAPDFFPNCDQRELLEWTEQSVPAALRQNLWEVSPETLSDSRLAPNLQLKNANFRPEDKTVTAIVCLPVSGSVRQMPLSASPTMRHAYLPDGAAGIFAPGWDVSFDRANGVDHLAAYGLGSPFPEDSKLCAALSTFWPAVAPDAARTFQPSQGPTVSPLTDEEIGQIGSSPWDGIPGPKRVTKNGKNFIEYADYDHADYVESSLQKKFSLSLTGKVDVREYEARVLAMANVYRVIPEARGQWRLFSFRQVQPTDSELQQAQTQATTTLAGIIYRFEIYRPGDPSANPNSDDFRKQLVPIQETATLFVTPLNILLKRNNNAWTRVSL</sequence>
<accession>A0A856MFS5</accession>
<evidence type="ECO:0000313" key="1">
    <source>
        <dbReference type="EMBL" id="QDL09124.1"/>
    </source>
</evidence>
<dbReference type="RefSeq" id="WP_171976495.1">
    <property type="nucleotide sequence ID" value="NZ_CAWOXK010000001.1"/>
</dbReference>
<protein>
    <submittedName>
        <fullName evidence="1">Uncharacterized protein</fullName>
    </submittedName>
</protein>
<organism evidence="1 2">
    <name type="scientific">Brasilonema sennae CENA114</name>
    <dbReference type="NCBI Taxonomy" id="415709"/>
    <lineage>
        <taxon>Bacteria</taxon>
        <taxon>Bacillati</taxon>
        <taxon>Cyanobacteriota</taxon>
        <taxon>Cyanophyceae</taxon>
        <taxon>Nostocales</taxon>
        <taxon>Scytonemataceae</taxon>
        <taxon>Brasilonema</taxon>
        <taxon>Bromeliae group (in: Brasilonema)</taxon>
    </lineage>
</organism>
<proteinExistence type="predicted"/>
<gene>
    <name evidence="1" type="ORF">DP114_15545</name>
</gene>
<evidence type="ECO:0000313" key="2">
    <source>
        <dbReference type="Proteomes" id="UP000503129"/>
    </source>
</evidence>
<dbReference type="Proteomes" id="UP000503129">
    <property type="component" value="Chromosome"/>
</dbReference>
<reference evidence="1 2" key="1">
    <citation type="submission" date="2018-06" db="EMBL/GenBank/DDBJ databases">
        <title>Comparative genomics of Brasilonema spp. strains.</title>
        <authorList>
            <person name="Alvarenga D.O."/>
            <person name="Fiore M.F."/>
            <person name="Varani A.M."/>
        </authorList>
    </citation>
    <scope>NUCLEOTIDE SEQUENCE [LARGE SCALE GENOMIC DNA]</scope>
    <source>
        <strain evidence="1 2">CENA114</strain>
    </source>
</reference>
<dbReference type="KEGG" id="bsen:DP114_15545"/>
<dbReference type="EMBL" id="CP030118">
    <property type="protein sequence ID" value="QDL09124.1"/>
    <property type="molecule type" value="Genomic_DNA"/>
</dbReference>
<keyword evidence="2" id="KW-1185">Reference proteome</keyword>
<dbReference type="AlphaFoldDB" id="A0A856MFS5"/>
<name>A0A856MFS5_9CYAN</name>